<dbReference type="AlphaFoldDB" id="A0A8H3ANT0"/>
<dbReference type="Proteomes" id="UP000663846">
    <property type="component" value="Unassembled WGS sequence"/>
</dbReference>
<accession>A0A8H3ANT0</accession>
<gene>
    <name evidence="1" type="ORF">RDB_LOCUS103053</name>
</gene>
<organism evidence="1 2">
    <name type="scientific">Rhizoctonia solani</name>
    <dbReference type="NCBI Taxonomy" id="456999"/>
    <lineage>
        <taxon>Eukaryota</taxon>
        <taxon>Fungi</taxon>
        <taxon>Dikarya</taxon>
        <taxon>Basidiomycota</taxon>
        <taxon>Agaricomycotina</taxon>
        <taxon>Agaricomycetes</taxon>
        <taxon>Cantharellales</taxon>
        <taxon>Ceratobasidiaceae</taxon>
        <taxon>Rhizoctonia</taxon>
    </lineage>
</organism>
<evidence type="ECO:0000313" key="2">
    <source>
        <dbReference type="Proteomes" id="UP000663846"/>
    </source>
</evidence>
<comment type="caution">
    <text evidence="1">The sequence shown here is derived from an EMBL/GenBank/DDBJ whole genome shotgun (WGS) entry which is preliminary data.</text>
</comment>
<evidence type="ECO:0000313" key="1">
    <source>
        <dbReference type="EMBL" id="CAE6428247.1"/>
    </source>
</evidence>
<protein>
    <recommendedName>
        <fullName evidence="3">BTB domain-containing protein</fullName>
    </recommendedName>
</protein>
<sequence>MVTSKSRFWVHEFLLSKFTKFTELIRQARDRREFTADPERRTIILIPSDGKVQCEDLRNTFQVIYSSTDSVFGQTSPSSDEETLVSKLISALRVATVFGNPGLRKFAVSQLESKQSYTTAISRIALSDELKLPSWELSAFTELCRRPEPISVEEANILGITRFVEIARIRESEQHRRYTDLISGVTINPFLNRNGTLKKDKLQTMADKTLEYTTLPQCDCRVRNQCSCYSDELTGPRATRGLFMHFDKLQQAQASTSPVITCKIHRIAPSILSESRVLYGHLSSFVEKIAVLKNISTQMRGPLGNDEGYSIGSELRRADWVRKEE</sequence>
<name>A0A8H3ANT0_9AGAM</name>
<dbReference type="EMBL" id="CAJMWS010000326">
    <property type="protein sequence ID" value="CAE6428247.1"/>
    <property type="molecule type" value="Genomic_DNA"/>
</dbReference>
<reference evidence="1" key="1">
    <citation type="submission" date="2021-01" db="EMBL/GenBank/DDBJ databases">
        <authorList>
            <person name="Kaushik A."/>
        </authorList>
    </citation>
    <scope>NUCLEOTIDE SEQUENCE</scope>
    <source>
        <strain evidence="1">AG1-1C</strain>
    </source>
</reference>
<proteinExistence type="predicted"/>
<evidence type="ECO:0008006" key="3">
    <source>
        <dbReference type="Google" id="ProtNLM"/>
    </source>
</evidence>